<feature type="signal peptide" evidence="3">
    <location>
        <begin position="1"/>
        <end position="26"/>
    </location>
</feature>
<dbReference type="Pfam" id="PF13458">
    <property type="entry name" value="Peripla_BP_6"/>
    <property type="match status" value="1"/>
</dbReference>
<organism evidence="5 6">
    <name type="scientific">Mesorhizobium zhangyense</name>
    <dbReference type="NCBI Taxonomy" id="1776730"/>
    <lineage>
        <taxon>Bacteria</taxon>
        <taxon>Pseudomonadati</taxon>
        <taxon>Pseudomonadota</taxon>
        <taxon>Alphaproteobacteria</taxon>
        <taxon>Hyphomicrobiales</taxon>
        <taxon>Phyllobacteriaceae</taxon>
        <taxon>Mesorhizobium</taxon>
    </lineage>
</organism>
<dbReference type="RefSeq" id="WP_165120931.1">
    <property type="nucleotide sequence ID" value="NZ_JAAKZG010000017.1"/>
</dbReference>
<accession>A0A7C9VD90</accession>
<dbReference type="InterPro" id="IPR028081">
    <property type="entry name" value="Leu-bd"/>
</dbReference>
<dbReference type="Gene3D" id="3.40.50.2300">
    <property type="match status" value="2"/>
</dbReference>
<protein>
    <submittedName>
        <fullName evidence="5">ABC transporter substrate-binding protein</fullName>
    </submittedName>
</protein>
<dbReference type="EMBL" id="JAAKZG010000017">
    <property type="protein sequence ID" value="NGN44546.1"/>
    <property type="molecule type" value="Genomic_DNA"/>
</dbReference>
<evidence type="ECO:0000256" key="1">
    <source>
        <dbReference type="ARBA" id="ARBA00010062"/>
    </source>
</evidence>
<gene>
    <name evidence="5" type="ORF">G6N74_26155</name>
</gene>
<evidence type="ECO:0000256" key="3">
    <source>
        <dbReference type="SAM" id="SignalP"/>
    </source>
</evidence>
<dbReference type="PANTHER" id="PTHR47235">
    <property type="entry name" value="BLR6548 PROTEIN"/>
    <property type="match status" value="1"/>
</dbReference>
<keyword evidence="2 3" id="KW-0732">Signal</keyword>
<evidence type="ECO:0000256" key="2">
    <source>
        <dbReference type="ARBA" id="ARBA00022729"/>
    </source>
</evidence>
<sequence>MKARNLLTSTLAALALALSSSGASQAQTRGVTDTEVIIGSAGDLSGPAANNGLASAHAMQLRVDEINAAGGIHGRKLRLIVEDAQYQVPRAVQAANKLINRDKIFAMIGTVGTPQNNAVFPLLEQNNIPSLFPLSQARVMWSPVNKLKFQFNADYRDQVGGAVKYMVDQKKTKFCAEYQDTDFGKDIVTGAEEELKKAGLSIVAKSTHKPTDTDLGTQMINLRKAGCEVVVLGTLGRDAIIAYTTARRAGWTDVEFIGVSPTYDPAVSGVPDGGTDGLYASTGVWIKPREEMPEAGRQMFDKYKAAYGSEPTVSAMISYIGIDLIAIALEKAGKDVTTESFLAALESIKDYNDAFGNPPQNYSADNHQGSNAAFVTRVKGGAYELIAGPISHTD</sequence>
<evidence type="ECO:0000259" key="4">
    <source>
        <dbReference type="Pfam" id="PF13458"/>
    </source>
</evidence>
<feature type="chain" id="PRO_5028916305" evidence="3">
    <location>
        <begin position="27"/>
        <end position="394"/>
    </location>
</feature>
<dbReference type="InterPro" id="IPR028082">
    <property type="entry name" value="Peripla_BP_I"/>
</dbReference>
<comment type="similarity">
    <text evidence="1">Belongs to the leucine-binding protein family.</text>
</comment>
<dbReference type="CDD" id="cd06343">
    <property type="entry name" value="PBP1_ABC_ligand_binding-like"/>
    <property type="match status" value="1"/>
</dbReference>
<comment type="caution">
    <text evidence="5">The sequence shown here is derived from an EMBL/GenBank/DDBJ whole genome shotgun (WGS) entry which is preliminary data.</text>
</comment>
<name>A0A7C9VD90_9HYPH</name>
<evidence type="ECO:0000313" key="5">
    <source>
        <dbReference type="EMBL" id="NGN44546.1"/>
    </source>
</evidence>
<dbReference type="PANTHER" id="PTHR47235:SF1">
    <property type="entry name" value="BLR6548 PROTEIN"/>
    <property type="match status" value="1"/>
</dbReference>
<reference evidence="5 6" key="1">
    <citation type="submission" date="2020-02" db="EMBL/GenBank/DDBJ databases">
        <title>Genome sequence of the type strain CGMCC 1.15528 of Mesorhizobium zhangyense.</title>
        <authorList>
            <person name="Gao J."/>
            <person name="Sun J."/>
        </authorList>
    </citation>
    <scope>NUCLEOTIDE SEQUENCE [LARGE SCALE GENOMIC DNA]</scope>
    <source>
        <strain evidence="5 6">CGMCC 1.15528</strain>
    </source>
</reference>
<dbReference type="SUPFAM" id="SSF53822">
    <property type="entry name" value="Periplasmic binding protein-like I"/>
    <property type="match status" value="1"/>
</dbReference>
<proteinExistence type="inferred from homology"/>
<dbReference type="AlphaFoldDB" id="A0A7C9VD90"/>
<keyword evidence="6" id="KW-1185">Reference proteome</keyword>
<feature type="domain" description="Leucine-binding protein" evidence="4">
    <location>
        <begin position="36"/>
        <end position="381"/>
    </location>
</feature>
<evidence type="ECO:0000313" key="6">
    <source>
        <dbReference type="Proteomes" id="UP000481252"/>
    </source>
</evidence>
<dbReference type="Proteomes" id="UP000481252">
    <property type="component" value="Unassembled WGS sequence"/>
</dbReference>